<comment type="caution">
    <text evidence="2">The sequence shown here is derived from an EMBL/GenBank/DDBJ whole genome shotgun (WGS) entry which is preliminary data.</text>
</comment>
<evidence type="ECO:0008006" key="4">
    <source>
        <dbReference type="Google" id="ProtNLM"/>
    </source>
</evidence>
<dbReference type="EMBL" id="CAJNOI010000008">
    <property type="protein sequence ID" value="CAF0767970.1"/>
    <property type="molecule type" value="Genomic_DNA"/>
</dbReference>
<evidence type="ECO:0000313" key="3">
    <source>
        <dbReference type="Proteomes" id="UP000663832"/>
    </source>
</evidence>
<protein>
    <recommendedName>
        <fullName evidence="4">Arrestin-like protein</fullName>
    </recommendedName>
</protein>
<dbReference type="Proteomes" id="UP000663832">
    <property type="component" value="Unassembled WGS sequence"/>
</dbReference>
<accession>A0A815TQA1</accession>
<keyword evidence="3" id="KW-1185">Reference proteome</keyword>
<dbReference type="OrthoDB" id="9988842at2759"/>
<organism evidence="2 3">
    <name type="scientific">Adineta steineri</name>
    <dbReference type="NCBI Taxonomy" id="433720"/>
    <lineage>
        <taxon>Eukaryota</taxon>
        <taxon>Metazoa</taxon>
        <taxon>Spiralia</taxon>
        <taxon>Gnathifera</taxon>
        <taxon>Rotifera</taxon>
        <taxon>Eurotatoria</taxon>
        <taxon>Bdelloidea</taxon>
        <taxon>Adinetida</taxon>
        <taxon>Adinetidae</taxon>
        <taxon>Adineta</taxon>
    </lineage>
</organism>
<name>A0A815TQA1_9BILA</name>
<dbReference type="Proteomes" id="UP000663877">
    <property type="component" value="Unassembled WGS sequence"/>
</dbReference>
<evidence type="ECO:0000313" key="1">
    <source>
        <dbReference type="EMBL" id="CAF0767970.1"/>
    </source>
</evidence>
<evidence type="ECO:0000313" key="2">
    <source>
        <dbReference type="EMBL" id="CAF1506071.1"/>
    </source>
</evidence>
<proteinExistence type="predicted"/>
<sequence>MGNVHQQCRGITNNSLELDRVNAIYEPNEIISGTVSSLKHTNASIVLNGMIYFKKRKKTHVEKCRIIFFTSEYNLSFKSNKKEKFQIQLAENLPPSFTTIDTYPNISYSVNLIYKKSKDQIQTSIPIRVYPRICIDRPLLLTPLFFGPVENYDTGIKLEVKLNRAIFTLDDIIQIYYELQNPSQTYIHKTEISLGIYYNIELNVWQEDVCNGIENFNNISSNNKLIRNKALLSVPNKTYLPPTFKFRYGSEKDQASFDLTIEYKIQFKIYFGTEESLWQVDIPIVLCNNIIEKEEEEEEKNNVDEMNIKPELISQSADMNTNICE</sequence>
<gene>
    <name evidence="1" type="ORF">BJG266_LOCUS3394</name>
    <name evidence="2" type="ORF">QVE165_LOCUS43809</name>
</gene>
<dbReference type="AlphaFoldDB" id="A0A815TQA1"/>
<reference evidence="2" key="1">
    <citation type="submission" date="2021-02" db="EMBL/GenBank/DDBJ databases">
        <authorList>
            <person name="Nowell W R."/>
        </authorList>
    </citation>
    <scope>NUCLEOTIDE SEQUENCE</scope>
</reference>
<dbReference type="EMBL" id="CAJNOM010000571">
    <property type="protein sequence ID" value="CAF1506071.1"/>
    <property type="molecule type" value="Genomic_DNA"/>
</dbReference>